<reference evidence="7 8" key="1">
    <citation type="submission" date="2021-08" db="EMBL/GenBank/DDBJ databases">
        <title>Draft genome sequence of Spirulina subsalsa with high tolerance to salinity and hype-accumulation of phycocyanin.</title>
        <authorList>
            <person name="Pei H."/>
            <person name="Jiang L."/>
        </authorList>
    </citation>
    <scope>NUCLEOTIDE SEQUENCE [LARGE SCALE GENOMIC DNA]</scope>
    <source>
        <strain evidence="7 8">FACHB-351</strain>
    </source>
</reference>
<organism evidence="7 8">
    <name type="scientific">Spirulina subsalsa FACHB-351</name>
    <dbReference type="NCBI Taxonomy" id="234711"/>
    <lineage>
        <taxon>Bacteria</taxon>
        <taxon>Bacillati</taxon>
        <taxon>Cyanobacteriota</taxon>
        <taxon>Cyanophyceae</taxon>
        <taxon>Spirulinales</taxon>
        <taxon>Spirulinaceae</taxon>
        <taxon>Spirulina</taxon>
    </lineage>
</organism>
<dbReference type="EMBL" id="JAIHOM010000019">
    <property type="protein sequence ID" value="MCW6035740.1"/>
    <property type="molecule type" value="Genomic_DNA"/>
</dbReference>
<keyword evidence="3" id="KW-1003">Cell membrane</keyword>
<dbReference type="Gene3D" id="3.40.190.10">
    <property type="entry name" value="Periplasmic binding protein-like II"/>
    <property type="match status" value="2"/>
</dbReference>
<proteinExistence type="predicted"/>
<comment type="caution">
    <text evidence="7">The sequence shown here is derived from an EMBL/GenBank/DDBJ whole genome shotgun (WGS) entry which is preliminary data.</text>
</comment>
<evidence type="ECO:0000256" key="5">
    <source>
        <dbReference type="ARBA" id="ARBA00023065"/>
    </source>
</evidence>
<keyword evidence="6" id="KW-0472">Membrane</keyword>
<dbReference type="InterPro" id="IPR044527">
    <property type="entry name" value="NrtA/CpmA_ABC-bd_dom"/>
</dbReference>
<keyword evidence="5" id="KW-0406">Ion transport</keyword>
<evidence type="ECO:0000256" key="4">
    <source>
        <dbReference type="ARBA" id="ARBA00022519"/>
    </source>
</evidence>
<sequence>MTNLAPTLAPTALCPRCGKTHLSLDSVSQTRRDHHPFWIDCPTNPVDWLEEQVKLGLQPPSVFKVAQDQMEEEMRQALLVEKIAGNDPETTRWVQELIRQAGGFDAAFRAAFGEKATQLAQDSQQRYPLSRRKFIQNLLIGAMLVTLANCGEATLSEDEDSLAQRRLEKTHLKIAFLPIACATPIVIAQPLGFYEKHGLTVELVKMNSWPELRDAAIAGEFDAYHMLSPMPLAMSLGLGSQATAIRLASIENNNGNAIVVALRHRERIQGAADFNGFRIAVPYIYSMHNLLLRYYLAAGGVHPDREVEIVVASPMAALEELRNGSIDAMLVAEPFNQLAVDQNIGFIHLLSQELWAGHPCCSFTASKAWIDEYPSTFRAVNKAIIESAYYTRRSENRREAAQAVAGAEYLNVSPTALESVFTGQFEDGLGNRRNVPNRIDFDPYPWKSFSYWMTTQFKRWGFLSDPNIDHEDIADEVFMTALARQLSKQLGQNPPTLIMRIEDLKYDRFDPTNPPEYLTRQLERFEF</sequence>
<evidence type="ECO:0000256" key="1">
    <source>
        <dbReference type="ARBA" id="ARBA00004533"/>
    </source>
</evidence>
<evidence type="ECO:0000256" key="6">
    <source>
        <dbReference type="ARBA" id="ARBA00023136"/>
    </source>
</evidence>
<evidence type="ECO:0000313" key="8">
    <source>
        <dbReference type="Proteomes" id="UP001526426"/>
    </source>
</evidence>
<name>A0ABT3L433_9CYAN</name>
<dbReference type="Proteomes" id="UP001526426">
    <property type="component" value="Unassembled WGS sequence"/>
</dbReference>
<accession>A0ABT3L433</accession>
<keyword evidence="8" id="KW-1185">Reference proteome</keyword>
<evidence type="ECO:0000256" key="2">
    <source>
        <dbReference type="ARBA" id="ARBA00022448"/>
    </source>
</evidence>
<keyword evidence="2" id="KW-0813">Transport</keyword>
<dbReference type="SUPFAM" id="SSF53850">
    <property type="entry name" value="Periplasmic binding protein-like II"/>
    <property type="match status" value="1"/>
</dbReference>
<dbReference type="Pfam" id="PF13379">
    <property type="entry name" value="NMT1_2"/>
    <property type="match status" value="1"/>
</dbReference>
<dbReference type="RefSeq" id="WP_265263455.1">
    <property type="nucleotide sequence ID" value="NZ_JAIHOM010000019.1"/>
</dbReference>
<evidence type="ECO:0000313" key="7">
    <source>
        <dbReference type="EMBL" id="MCW6035740.1"/>
    </source>
</evidence>
<comment type="subcellular location">
    <subcellularLocation>
        <location evidence="1">Cell inner membrane</location>
    </subcellularLocation>
</comment>
<keyword evidence="4" id="KW-0997">Cell inner membrane</keyword>
<protein>
    <submittedName>
        <fullName evidence="7">ABC transporter substrate-binding protein</fullName>
    </submittedName>
</protein>
<evidence type="ECO:0000256" key="3">
    <source>
        <dbReference type="ARBA" id="ARBA00022475"/>
    </source>
</evidence>
<dbReference type="PANTHER" id="PTHR30024:SF43">
    <property type="entry name" value="BLL4572 PROTEIN"/>
    <property type="match status" value="1"/>
</dbReference>
<dbReference type="PANTHER" id="PTHR30024">
    <property type="entry name" value="ALIPHATIC SULFONATES-BINDING PROTEIN-RELATED"/>
    <property type="match status" value="1"/>
</dbReference>
<dbReference type="CDD" id="cd13553">
    <property type="entry name" value="PBP2_NrtA_CpmA_like"/>
    <property type="match status" value="1"/>
</dbReference>
<gene>
    <name evidence="7" type="ORF">K4A83_05560</name>
</gene>